<feature type="domain" description="Protein SirB1 N-terminal" evidence="2">
    <location>
        <begin position="44"/>
        <end position="200"/>
    </location>
</feature>
<evidence type="ECO:0000256" key="1">
    <source>
        <dbReference type="ARBA" id="ARBA00007100"/>
    </source>
</evidence>
<dbReference type="Pfam" id="PF13369">
    <property type="entry name" value="Transglut_core2"/>
    <property type="match status" value="1"/>
</dbReference>
<dbReference type="Gene3D" id="1.25.40.10">
    <property type="entry name" value="Tetratricopeptide repeat domain"/>
    <property type="match status" value="1"/>
</dbReference>
<dbReference type="AlphaFoldDB" id="A0A5B8RXP1"/>
<protein>
    <submittedName>
        <fullName evidence="3">Tetratricopeptide repeat protein</fullName>
    </submittedName>
</protein>
<accession>A0A5B8RXP1</accession>
<reference evidence="3 4" key="1">
    <citation type="submission" date="2019-07" db="EMBL/GenBank/DDBJ databases">
        <title>Complete genome sequence of Comamonas sp. NLF 7-7 isolated from livestock.</title>
        <authorList>
            <person name="Kim D.H."/>
            <person name="Kim J.G."/>
        </authorList>
    </citation>
    <scope>NUCLEOTIDE SEQUENCE [LARGE SCALE GENOMIC DNA]</scope>
    <source>
        <strain evidence="3 4">NLF 7-7</strain>
    </source>
</reference>
<dbReference type="SUPFAM" id="SSF48452">
    <property type="entry name" value="TPR-like"/>
    <property type="match status" value="1"/>
</dbReference>
<name>A0A5B8RXP1_9BURK</name>
<sequence length="279" mass="31578">MKWAAPTPLEYFTTLVRSGEAMPLLETVASIAQDDEPQLDLQALVTEVDTLLLRLKNRLPADAGPLTRLRMLHHFFYTELGFAGNRNDYYAVQNSYLHEVLRTRMGIPVSLAVIWLELARGVKLKADGVSFPGHFLLKVRLPDGYVVLDPLSGKSLSPEEIAEQLEPLRKFLNDDTDEELPLALYLQAASARDIVARMLRNLKEIHRGNQDWPRLIAVQDRMLVLDPQAWSEWRDRGMAHVEAGDDDRAASDLQTYLDHMPQAADAFEVQTLIRRLAGN</sequence>
<organism evidence="3 4">
    <name type="scientific">Comamonas flocculans</name>
    <dbReference type="NCBI Taxonomy" id="2597701"/>
    <lineage>
        <taxon>Bacteria</taxon>
        <taxon>Pseudomonadati</taxon>
        <taxon>Pseudomonadota</taxon>
        <taxon>Betaproteobacteria</taxon>
        <taxon>Burkholderiales</taxon>
        <taxon>Comamonadaceae</taxon>
        <taxon>Comamonas</taxon>
    </lineage>
</organism>
<dbReference type="Proteomes" id="UP000321199">
    <property type="component" value="Chromosome"/>
</dbReference>
<comment type="similarity">
    <text evidence="1">Belongs to the UPF0162 family.</text>
</comment>
<gene>
    <name evidence="3" type="ORF">FOZ74_15945</name>
</gene>
<keyword evidence="4" id="KW-1185">Reference proteome</keyword>
<proteinExistence type="inferred from homology"/>
<evidence type="ECO:0000259" key="2">
    <source>
        <dbReference type="Pfam" id="PF13369"/>
    </source>
</evidence>
<evidence type="ECO:0000313" key="4">
    <source>
        <dbReference type="Proteomes" id="UP000321199"/>
    </source>
</evidence>
<dbReference type="EMBL" id="CP042344">
    <property type="protein sequence ID" value="QEA14399.1"/>
    <property type="molecule type" value="Genomic_DNA"/>
</dbReference>
<dbReference type="RefSeq" id="WP_146914011.1">
    <property type="nucleotide sequence ID" value="NZ_CP042344.1"/>
</dbReference>
<dbReference type="PANTHER" id="PTHR31350">
    <property type="entry name" value="SI:DKEY-261L7.2"/>
    <property type="match status" value="1"/>
</dbReference>
<dbReference type="KEGG" id="cof:FOZ74_15945"/>
<dbReference type="InterPro" id="IPR011990">
    <property type="entry name" value="TPR-like_helical_dom_sf"/>
</dbReference>
<dbReference type="OrthoDB" id="232498at2"/>
<dbReference type="Pfam" id="PF13371">
    <property type="entry name" value="TPR_9"/>
    <property type="match status" value="1"/>
</dbReference>
<dbReference type="PANTHER" id="PTHR31350:SF21">
    <property type="entry name" value="F-BOX ONLY PROTEIN 21"/>
    <property type="match status" value="1"/>
</dbReference>
<dbReference type="InterPro" id="IPR032698">
    <property type="entry name" value="SirB1_N"/>
</dbReference>
<evidence type="ECO:0000313" key="3">
    <source>
        <dbReference type="EMBL" id="QEA14399.1"/>
    </source>
</evidence>